<organism evidence="2 3">
    <name type="scientific">Herpetosiphon geysericola</name>
    <dbReference type="NCBI Taxonomy" id="70996"/>
    <lineage>
        <taxon>Bacteria</taxon>
        <taxon>Bacillati</taxon>
        <taxon>Chloroflexota</taxon>
        <taxon>Chloroflexia</taxon>
        <taxon>Herpetosiphonales</taxon>
        <taxon>Herpetosiphonaceae</taxon>
        <taxon>Herpetosiphon</taxon>
    </lineage>
</organism>
<feature type="chain" id="PRO_5006025883" description="Lipoprotein" evidence="1">
    <location>
        <begin position="22"/>
        <end position="148"/>
    </location>
</feature>
<comment type="caution">
    <text evidence="2">The sequence shown here is derived from an EMBL/GenBank/DDBJ whole genome shotgun (WGS) entry which is preliminary data.</text>
</comment>
<protein>
    <recommendedName>
        <fullName evidence="4">Lipoprotein</fullName>
    </recommendedName>
</protein>
<reference evidence="2 3" key="1">
    <citation type="submission" date="2015-07" db="EMBL/GenBank/DDBJ databases">
        <title>Whole genome sequence of Herpetosiphon geysericola DSM 7119.</title>
        <authorList>
            <person name="Hemp J."/>
            <person name="Ward L.M."/>
            <person name="Pace L.A."/>
            <person name="Fischer W.W."/>
        </authorList>
    </citation>
    <scope>NUCLEOTIDE SEQUENCE [LARGE SCALE GENOMIC DNA]</scope>
    <source>
        <strain evidence="2 3">DSM 7119</strain>
    </source>
</reference>
<dbReference type="AlphaFoldDB" id="A0A0N8GT36"/>
<evidence type="ECO:0000256" key="1">
    <source>
        <dbReference type="SAM" id="SignalP"/>
    </source>
</evidence>
<gene>
    <name evidence="2" type="ORF">SE18_04385</name>
</gene>
<feature type="signal peptide" evidence="1">
    <location>
        <begin position="1"/>
        <end position="21"/>
    </location>
</feature>
<keyword evidence="1" id="KW-0732">Signal</keyword>
<keyword evidence="3" id="KW-1185">Reference proteome</keyword>
<dbReference type="RefSeq" id="WP_054533199.1">
    <property type="nucleotide sequence ID" value="NZ_LGKP01000008.1"/>
</dbReference>
<accession>A0A0N8GT36</accession>
<dbReference type="Proteomes" id="UP000050277">
    <property type="component" value="Unassembled WGS sequence"/>
</dbReference>
<dbReference type="EMBL" id="LGKP01000008">
    <property type="protein sequence ID" value="KPL91002.1"/>
    <property type="molecule type" value="Genomic_DNA"/>
</dbReference>
<evidence type="ECO:0008006" key="4">
    <source>
        <dbReference type="Google" id="ProtNLM"/>
    </source>
</evidence>
<sequence length="148" mass="16734">MRWLTKLVLLMSLSTFWSGCAQQSERSASMATNDPVTVQLDMTAGMPPPTWQMSATQQSEFFTILQQLTPVEARKAFDNLGNRGFVVTTMNPARTIRVQQGFVWIIGDNYERVFSDQHNDLERFLLLSGQPTLEPALYTMLEKGIGQN</sequence>
<evidence type="ECO:0000313" key="3">
    <source>
        <dbReference type="Proteomes" id="UP000050277"/>
    </source>
</evidence>
<proteinExistence type="predicted"/>
<evidence type="ECO:0000313" key="2">
    <source>
        <dbReference type="EMBL" id="KPL91002.1"/>
    </source>
</evidence>
<dbReference type="OrthoDB" id="9826831at2"/>
<name>A0A0N8GT36_9CHLR</name>
<dbReference type="PROSITE" id="PS51257">
    <property type="entry name" value="PROKAR_LIPOPROTEIN"/>
    <property type="match status" value="1"/>
</dbReference>